<evidence type="ECO:0000256" key="4">
    <source>
        <dbReference type="ARBA" id="ARBA00022475"/>
    </source>
</evidence>
<dbReference type="GO" id="GO:0009236">
    <property type="term" value="P:cobalamin biosynthetic process"/>
    <property type="evidence" value="ECO:0007669"/>
    <property type="project" value="UniProtKB-UniRule"/>
</dbReference>
<evidence type="ECO:0000256" key="9">
    <source>
        <dbReference type="HAMAP-Rule" id="MF_00024"/>
    </source>
</evidence>
<gene>
    <name evidence="9" type="primary">cobD</name>
    <name evidence="10" type="ORF">A1359_19195</name>
</gene>
<keyword evidence="7 9" id="KW-1133">Transmembrane helix</keyword>
<dbReference type="GO" id="GO:0005886">
    <property type="term" value="C:plasma membrane"/>
    <property type="evidence" value="ECO:0007669"/>
    <property type="project" value="UniProtKB-SubCell"/>
</dbReference>
<dbReference type="EMBL" id="LUUI01000008">
    <property type="protein sequence ID" value="OAI21551.1"/>
    <property type="molecule type" value="Genomic_DNA"/>
</dbReference>
<evidence type="ECO:0000256" key="8">
    <source>
        <dbReference type="ARBA" id="ARBA00023136"/>
    </source>
</evidence>
<evidence type="ECO:0000256" key="2">
    <source>
        <dbReference type="ARBA" id="ARBA00004953"/>
    </source>
</evidence>
<accession>A0A177NUE2</accession>
<dbReference type="InterPro" id="IPR004485">
    <property type="entry name" value="Cobalamin_biosynth_CobD/CbiB"/>
</dbReference>
<dbReference type="Pfam" id="PF03186">
    <property type="entry name" value="CobD_Cbib"/>
    <property type="match status" value="1"/>
</dbReference>
<dbReference type="PANTHER" id="PTHR34308">
    <property type="entry name" value="COBALAMIN BIOSYNTHESIS PROTEIN CBIB"/>
    <property type="match status" value="1"/>
</dbReference>
<dbReference type="OrthoDB" id="9811967at2"/>
<dbReference type="UniPathway" id="UPA00148"/>
<feature type="transmembrane region" description="Helical" evidence="9">
    <location>
        <begin position="152"/>
        <end position="170"/>
    </location>
</feature>
<evidence type="ECO:0000256" key="3">
    <source>
        <dbReference type="ARBA" id="ARBA00006263"/>
    </source>
</evidence>
<dbReference type="GO" id="GO:0048472">
    <property type="term" value="F:threonine-phosphate decarboxylase activity"/>
    <property type="evidence" value="ECO:0007669"/>
    <property type="project" value="InterPro"/>
</dbReference>
<keyword evidence="6 9" id="KW-0812">Transmembrane</keyword>
<evidence type="ECO:0000256" key="7">
    <source>
        <dbReference type="ARBA" id="ARBA00022989"/>
    </source>
</evidence>
<organism evidence="10 11">
    <name type="scientific">Methylomonas lenta</name>
    <dbReference type="NCBI Taxonomy" id="980561"/>
    <lineage>
        <taxon>Bacteria</taxon>
        <taxon>Pseudomonadati</taxon>
        <taxon>Pseudomonadota</taxon>
        <taxon>Gammaproteobacteria</taxon>
        <taxon>Methylococcales</taxon>
        <taxon>Methylococcaceae</taxon>
        <taxon>Methylomonas</taxon>
    </lineage>
</organism>
<evidence type="ECO:0000256" key="1">
    <source>
        <dbReference type="ARBA" id="ARBA00004651"/>
    </source>
</evidence>
<dbReference type="HAMAP" id="MF_00024">
    <property type="entry name" value="CobD_CbiB"/>
    <property type="match status" value="1"/>
</dbReference>
<keyword evidence="11" id="KW-1185">Reference proteome</keyword>
<comment type="function">
    <text evidence="9">Converts cobyric acid to cobinamide by the addition of aminopropanol on the F carboxylic group.</text>
</comment>
<comment type="caution">
    <text evidence="9">Lacks conserved residue(s) required for the propagation of feature annotation.</text>
</comment>
<feature type="transmembrane region" description="Helical" evidence="9">
    <location>
        <begin position="53"/>
        <end position="75"/>
    </location>
</feature>
<dbReference type="STRING" id="980561.A1359_19195"/>
<reference evidence="10 11" key="1">
    <citation type="submission" date="2016-03" db="EMBL/GenBank/DDBJ databases">
        <authorList>
            <person name="Ploux O."/>
        </authorList>
    </citation>
    <scope>NUCLEOTIDE SEQUENCE [LARGE SCALE GENOMIC DNA]</scope>
    <source>
        <strain evidence="10 11">R-45370</strain>
    </source>
</reference>
<comment type="subcellular location">
    <subcellularLocation>
        <location evidence="1 9">Cell membrane</location>
        <topology evidence="1 9">Multi-pass membrane protein</topology>
    </subcellularLocation>
</comment>
<keyword evidence="4 9" id="KW-1003">Cell membrane</keyword>
<evidence type="ECO:0000256" key="5">
    <source>
        <dbReference type="ARBA" id="ARBA00022573"/>
    </source>
</evidence>
<sequence>MMLIIILLLAIALDYCLGEPRNAYHPLVAFGHWANWLETQLLNGQQTSQRQKLAGIVALFCALLPGLLGLLGWLLPQTLKTLFDILILYFCIGARSLQQHALAVCLALQQKDLYLARQQVGKIVSRQTTQMTTLDVRRASIESVLENGADAVFAPLFWFMLLGPFGALIYRLSNTLDAMWGYKNQRYQNFGWAAARFDDVLNWLPARLTALSYALLGNTQQALNAWQNHAHLLDSPNAGPVMTAGAGALNLNLGGPAWYHGQLKNKAWFGGDESPNNADIKRATALVYQSLALWLLLIALGVSFA</sequence>
<evidence type="ECO:0000313" key="11">
    <source>
        <dbReference type="Proteomes" id="UP000078476"/>
    </source>
</evidence>
<dbReference type="AlphaFoldDB" id="A0A177NUE2"/>
<feature type="transmembrane region" description="Helical" evidence="9">
    <location>
        <begin position="285"/>
        <end position="304"/>
    </location>
</feature>
<evidence type="ECO:0000256" key="6">
    <source>
        <dbReference type="ARBA" id="ARBA00022692"/>
    </source>
</evidence>
<comment type="pathway">
    <text evidence="2 9">Cofactor biosynthesis; adenosylcobalamin biosynthesis.</text>
</comment>
<comment type="caution">
    <text evidence="10">The sequence shown here is derived from an EMBL/GenBank/DDBJ whole genome shotgun (WGS) entry which is preliminary data.</text>
</comment>
<proteinExistence type="inferred from homology"/>
<evidence type="ECO:0000313" key="10">
    <source>
        <dbReference type="EMBL" id="OAI21551.1"/>
    </source>
</evidence>
<comment type="similarity">
    <text evidence="3 9">Belongs to the CobD/CbiB family.</text>
</comment>
<name>A0A177NUE2_9GAMM</name>
<dbReference type="NCBIfam" id="TIGR00380">
    <property type="entry name" value="cobal_cbiB"/>
    <property type="match status" value="1"/>
</dbReference>
<keyword evidence="8 9" id="KW-0472">Membrane</keyword>
<protein>
    <recommendedName>
        <fullName evidence="9">Cobalamin biosynthesis protein CobD</fullName>
    </recommendedName>
</protein>
<dbReference type="PANTHER" id="PTHR34308:SF1">
    <property type="entry name" value="COBALAMIN BIOSYNTHESIS PROTEIN CBIB"/>
    <property type="match status" value="1"/>
</dbReference>
<dbReference type="Proteomes" id="UP000078476">
    <property type="component" value="Unassembled WGS sequence"/>
</dbReference>
<keyword evidence="5 9" id="KW-0169">Cobalamin biosynthesis</keyword>
<dbReference type="GO" id="GO:0015420">
    <property type="term" value="F:ABC-type vitamin B12 transporter activity"/>
    <property type="evidence" value="ECO:0007669"/>
    <property type="project" value="UniProtKB-UniRule"/>
</dbReference>